<gene>
    <name evidence="3" type="ORF">Voc01_034820</name>
</gene>
<name>A0A8J3ZUA3_9ACTN</name>
<organism evidence="3 4">
    <name type="scientific">Virgisporangium ochraceum</name>
    <dbReference type="NCBI Taxonomy" id="65505"/>
    <lineage>
        <taxon>Bacteria</taxon>
        <taxon>Bacillati</taxon>
        <taxon>Actinomycetota</taxon>
        <taxon>Actinomycetes</taxon>
        <taxon>Micromonosporales</taxon>
        <taxon>Micromonosporaceae</taxon>
        <taxon>Virgisporangium</taxon>
    </lineage>
</organism>
<feature type="transmembrane region" description="Helical" evidence="2">
    <location>
        <begin position="54"/>
        <end position="72"/>
    </location>
</feature>
<keyword evidence="2" id="KW-0812">Transmembrane</keyword>
<protein>
    <submittedName>
        <fullName evidence="3">Uncharacterized protein</fullName>
    </submittedName>
</protein>
<dbReference type="RefSeq" id="WP_203928506.1">
    <property type="nucleotide sequence ID" value="NZ_BOPH01000043.1"/>
</dbReference>
<feature type="transmembrane region" description="Helical" evidence="2">
    <location>
        <begin position="106"/>
        <end position="126"/>
    </location>
</feature>
<dbReference type="AlphaFoldDB" id="A0A8J3ZUA3"/>
<dbReference type="EMBL" id="BOPH01000043">
    <property type="protein sequence ID" value="GIJ68565.1"/>
    <property type="molecule type" value="Genomic_DNA"/>
</dbReference>
<feature type="transmembrane region" description="Helical" evidence="2">
    <location>
        <begin position="79"/>
        <end position="100"/>
    </location>
</feature>
<reference evidence="3" key="1">
    <citation type="submission" date="2021-01" db="EMBL/GenBank/DDBJ databases">
        <title>Whole genome shotgun sequence of Virgisporangium ochraceum NBRC 16418.</title>
        <authorList>
            <person name="Komaki H."/>
            <person name="Tamura T."/>
        </authorList>
    </citation>
    <scope>NUCLEOTIDE SEQUENCE</scope>
    <source>
        <strain evidence="3">NBRC 16418</strain>
    </source>
</reference>
<proteinExistence type="predicted"/>
<keyword evidence="4" id="KW-1185">Reference proteome</keyword>
<dbReference type="InterPro" id="IPR019051">
    <property type="entry name" value="Trp_biosyn_TM_oprn/chp"/>
</dbReference>
<evidence type="ECO:0000256" key="2">
    <source>
        <dbReference type="SAM" id="Phobius"/>
    </source>
</evidence>
<sequence>MKREKGYATASAVVGAGAAVLAVSRGWFEATGPAEQGSFVTAADQISGSERYPWLWALALVALAGGGAVLATKGLVRTIVGWVLVVAGTGLVLGGALSVAHEAAPFWPIVTALGGAAVFDAGWLTVHKGRSWTSMDARYERTATEPADTPKGMWDELDHGRDPTA</sequence>
<feature type="region of interest" description="Disordered" evidence="1">
    <location>
        <begin position="141"/>
        <end position="165"/>
    </location>
</feature>
<evidence type="ECO:0000313" key="3">
    <source>
        <dbReference type="EMBL" id="GIJ68565.1"/>
    </source>
</evidence>
<comment type="caution">
    <text evidence="3">The sequence shown here is derived from an EMBL/GenBank/DDBJ whole genome shotgun (WGS) entry which is preliminary data.</text>
</comment>
<feature type="transmembrane region" description="Helical" evidence="2">
    <location>
        <begin position="7"/>
        <end position="28"/>
    </location>
</feature>
<evidence type="ECO:0000313" key="4">
    <source>
        <dbReference type="Proteomes" id="UP000635606"/>
    </source>
</evidence>
<keyword evidence="2" id="KW-0472">Membrane</keyword>
<dbReference type="Proteomes" id="UP000635606">
    <property type="component" value="Unassembled WGS sequence"/>
</dbReference>
<feature type="compositionally biased region" description="Basic and acidic residues" evidence="1">
    <location>
        <begin position="153"/>
        <end position="165"/>
    </location>
</feature>
<dbReference type="Pfam" id="PF09534">
    <property type="entry name" value="Trp_oprn_chp"/>
    <property type="match status" value="1"/>
</dbReference>
<accession>A0A8J3ZUA3</accession>
<keyword evidence="2" id="KW-1133">Transmembrane helix</keyword>
<evidence type="ECO:0000256" key="1">
    <source>
        <dbReference type="SAM" id="MobiDB-lite"/>
    </source>
</evidence>